<evidence type="ECO:0000256" key="1">
    <source>
        <dbReference type="ARBA" id="ARBA00004571"/>
    </source>
</evidence>
<dbReference type="Proteomes" id="UP000192769">
    <property type="component" value="Unassembled WGS sequence"/>
</dbReference>
<keyword evidence="6 9" id="KW-0732">Signal</keyword>
<dbReference type="Pfam" id="PF00577">
    <property type="entry name" value="Usher"/>
    <property type="match status" value="1"/>
</dbReference>
<feature type="domain" description="PapC N-terminal" evidence="10">
    <location>
        <begin position="22"/>
        <end position="147"/>
    </location>
</feature>
<dbReference type="OrthoDB" id="6465993at2"/>
<dbReference type="Pfam" id="PF13954">
    <property type="entry name" value="PapC_N"/>
    <property type="match status" value="1"/>
</dbReference>
<feature type="signal peptide" evidence="9">
    <location>
        <begin position="1"/>
        <end position="18"/>
    </location>
</feature>
<evidence type="ECO:0000256" key="8">
    <source>
        <dbReference type="ARBA" id="ARBA00023237"/>
    </source>
</evidence>
<dbReference type="InterPro" id="IPR042186">
    <property type="entry name" value="FimD_plug_dom"/>
</dbReference>
<protein>
    <recommendedName>
        <fullName evidence="10">PapC N-terminal domain-containing protein</fullName>
    </recommendedName>
</protein>
<evidence type="ECO:0000256" key="5">
    <source>
        <dbReference type="ARBA" id="ARBA00022692"/>
    </source>
</evidence>
<dbReference type="GO" id="GO:0009279">
    <property type="term" value="C:cell outer membrane"/>
    <property type="evidence" value="ECO:0007669"/>
    <property type="project" value="UniProtKB-SubCell"/>
</dbReference>
<keyword evidence="7" id="KW-0472">Membrane</keyword>
<comment type="similarity">
    <text evidence="2">Belongs to the fimbrial export usher family.</text>
</comment>
<dbReference type="InterPro" id="IPR000015">
    <property type="entry name" value="Fimb_usher"/>
</dbReference>
<feature type="chain" id="PRO_5013342940" description="PapC N-terminal domain-containing protein" evidence="9">
    <location>
        <begin position="19"/>
        <end position="776"/>
    </location>
</feature>
<evidence type="ECO:0000313" key="12">
    <source>
        <dbReference type="Proteomes" id="UP000192769"/>
    </source>
</evidence>
<reference evidence="11 12" key="1">
    <citation type="submission" date="2017-02" db="EMBL/GenBank/DDBJ databases">
        <title>Whole genome shotgun sequence of Pantoea agglomerans strain AS1 isolated from a cycad, Zamia floridana in Central Florida, USA.</title>
        <authorList>
            <person name="Lata P."/>
            <person name="Govindarajan S."/>
            <person name="Qi F."/>
            <person name="Li J.-L."/>
            <person name="Maurya S.K."/>
            <person name="Sahoo M.K."/>
        </authorList>
    </citation>
    <scope>NUCLEOTIDE SEQUENCE [LARGE SCALE GENOMIC DNA]</scope>
    <source>
        <strain evidence="11 12">AS1</strain>
    </source>
</reference>
<name>A0A1V9DHP6_9GAMM</name>
<dbReference type="AlphaFoldDB" id="A0A1V9DHP6"/>
<sequence>MNRLFLLGALAFAVGAQAAEKYDREMLAARGYDASIADLLASGAHFLPGKHPVSIIANGRNSGIFPLLFDEAGSPCWSAPLLRTLGIDARRFASVHSSCLQPIAESGIRIVEQVERSTLLLHIPADALRQETLYATGGSALMANYDFRRYDVQAQGGKYRHSQTLTAELGANFHQWIVRSGQSYTTFDGEARFSHLYRYAQRSFPGRDAVLQVGEIVTGDALFPGITLTGVQMLPEHAASDRLSLTVSLPRAGSAEVWQGKILLKSYQVSAGINRLGGLPALSQQDDFTLVTFDESGNRQQQNIPRLQAQPESALPESSSAFAAGRLRLSRERAPLMLASTGLLQTQRIALRAGGLAGEGYLAAAWQARLRLAGKLTASLSQIVAQTGGKKLGATHQAALSYPLDQQLSLTTSASWRSRGYRTIDSGWRADGEQSGDAQIRSQLAAGFSLNRAALGLLSLTASDTQSWRGNHTRGYTLAWSRTFARVNLNLGVQKNRLTVARQQHEDRYAYLNFSLPLGRDSNLRGWMTRNNGAMRMGAGYDQTVSPAFAWSLSSEQSAQQAPSLASSASWSSKYSQLSGGVARSATGSRFSFGARGGAVVHSAGVTFTPHSVGDTFSIISLHRAQPDVEIRTPAGTVWSDRHGYAIASLTPWRKNSVQINPHSLPGNVQIPGGIAELTPFRGAAVQLDLPAWRVRRALLTFPPEERPEPGSAVENSRGALVAFVSEDGTLFIDDLPAGPLYAHRPGGARCAIALTTPWVDRPGSLYTPLSARCVI</sequence>
<keyword evidence="4" id="KW-1134">Transmembrane beta strand</keyword>
<evidence type="ECO:0000313" key="11">
    <source>
        <dbReference type="EMBL" id="OQP33346.1"/>
    </source>
</evidence>
<dbReference type="PANTHER" id="PTHR30451:SF8">
    <property type="entry name" value="FIMBRIAL USHER PROTEIN"/>
    <property type="match status" value="1"/>
</dbReference>
<evidence type="ECO:0000256" key="2">
    <source>
        <dbReference type="ARBA" id="ARBA00008064"/>
    </source>
</evidence>
<evidence type="ECO:0000259" key="10">
    <source>
        <dbReference type="Pfam" id="PF13954"/>
    </source>
</evidence>
<accession>A0A1V9DHP6</accession>
<dbReference type="InterPro" id="IPR025885">
    <property type="entry name" value="PapC_N"/>
</dbReference>
<dbReference type="GO" id="GO:0009297">
    <property type="term" value="P:pilus assembly"/>
    <property type="evidence" value="ECO:0007669"/>
    <property type="project" value="InterPro"/>
</dbReference>
<evidence type="ECO:0000256" key="9">
    <source>
        <dbReference type="SAM" id="SignalP"/>
    </source>
</evidence>
<organism evidence="11 12">
    <name type="scientific">Pantoea latae</name>
    <dbReference type="NCBI Taxonomy" id="1964541"/>
    <lineage>
        <taxon>Bacteria</taxon>
        <taxon>Pseudomonadati</taxon>
        <taxon>Pseudomonadota</taxon>
        <taxon>Gammaproteobacteria</taxon>
        <taxon>Enterobacterales</taxon>
        <taxon>Erwiniaceae</taxon>
        <taxon>Pantoea</taxon>
    </lineage>
</organism>
<keyword evidence="5" id="KW-0812">Transmembrane</keyword>
<comment type="caution">
    <text evidence="11">The sequence shown here is derived from an EMBL/GenBank/DDBJ whole genome shotgun (WGS) entry which is preliminary data.</text>
</comment>
<dbReference type="EMBL" id="MWUE01000017">
    <property type="protein sequence ID" value="OQP33346.1"/>
    <property type="molecule type" value="Genomic_DNA"/>
</dbReference>
<keyword evidence="12" id="KW-1185">Reference proteome</keyword>
<keyword evidence="3" id="KW-0813">Transport</keyword>
<evidence type="ECO:0000256" key="4">
    <source>
        <dbReference type="ARBA" id="ARBA00022452"/>
    </source>
</evidence>
<evidence type="ECO:0000256" key="6">
    <source>
        <dbReference type="ARBA" id="ARBA00022729"/>
    </source>
</evidence>
<keyword evidence="8" id="KW-0998">Cell outer membrane</keyword>
<evidence type="ECO:0000256" key="3">
    <source>
        <dbReference type="ARBA" id="ARBA00022448"/>
    </source>
</evidence>
<evidence type="ECO:0000256" key="7">
    <source>
        <dbReference type="ARBA" id="ARBA00023136"/>
    </source>
</evidence>
<dbReference type="PANTHER" id="PTHR30451">
    <property type="entry name" value="OUTER MEMBRANE USHER PROTEIN"/>
    <property type="match status" value="1"/>
</dbReference>
<dbReference type="InterPro" id="IPR037224">
    <property type="entry name" value="PapC_N_sf"/>
</dbReference>
<proteinExistence type="inferred from homology"/>
<dbReference type="RefSeq" id="WP_081139599.1">
    <property type="nucleotide sequence ID" value="NZ_MWUE01000017.1"/>
</dbReference>
<dbReference type="SUPFAM" id="SSF141729">
    <property type="entry name" value="FimD N-terminal domain-like"/>
    <property type="match status" value="1"/>
</dbReference>
<comment type="subcellular location">
    <subcellularLocation>
        <location evidence="1">Cell outer membrane</location>
        <topology evidence="1">Multi-pass membrane protein</topology>
    </subcellularLocation>
</comment>
<gene>
    <name evidence="11" type="ORF">B2J69_12420</name>
</gene>
<dbReference type="Gene3D" id="2.60.40.2610">
    <property type="entry name" value="Outer membrane usher protein FimD, plug domain"/>
    <property type="match status" value="1"/>
</dbReference>
<dbReference type="GO" id="GO:0015473">
    <property type="term" value="F:fimbrial usher porin activity"/>
    <property type="evidence" value="ECO:0007669"/>
    <property type="project" value="InterPro"/>
</dbReference>